<accession>A0A2W5P9T0</accession>
<reference evidence="6 7" key="1">
    <citation type="submission" date="2017-08" db="EMBL/GenBank/DDBJ databases">
        <title>Infants hospitalized years apart are colonized by the same room-sourced microbial strains.</title>
        <authorList>
            <person name="Brooks B."/>
            <person name="Olm M.R."/>
            <person name="Firek B.A."/>
            <person name="Baker R."/>
            <person name="Thomas B.C."/>
            <person name="Morowitz M.J."/>
            <person name="Banfield J.F."/>
        </authorList>
    </citation>
    <scope>NUCLEOTIDE SEQUENCE [LARGE SCALE GENOMIC DNA]</scope>
    <source>
        <strain evidence="6">S2_005_001_R1_22</strain>
    </source>
</reference>
<feature type="domain" description="6-phosphogluconate dehydrogenase NADP-binding" evidence="4">
    <location>
        <begin position="8"/>
        <end position="159"/>
    </location>
</feature>
<organism evidence="6 7">
    <name type="scientific">Sphingomonas taxi</name>
    <dbReference type="NCBI Taxonomy" id="1549858"/>
    <lineage>
        <taxon>Bacteria</taxon>
        <taxon>Pseudomonadati</taxon>
        <taxon>Pseudomonadota</taxon>
        <taxon>Alphaproteobacteria</taxon>
        <taxon>Sphingomonadales</taxon>
        <taxon>Sphingomonadaceae</taxon>
        <taxon>Sphingomonas</taxon>
    </lineage>
</organism>
<feature type="active site" evidence="3">
    <location>
        <position position="170"/>
    </location>
</feature>
<dbReference type="GO" id="GO:0051287">
    <property type="term" value="F:NAD binding"/>
    <property type="evidence" value="ECO:0007669"/>
    <property type="project" value="InterPro"/>
</dbReference>
<evidence type="ECO:0000313" key="7">
    <source>
        <dbReference type="Proteomes" id="UP000249229"/>
    </source>
</evidence>
<dbReference type="PROSITE" id="PS00895">
    <property type="entry name" value="3_HYDROXYISOBUT_DH"/>
    <property type="match status" value="1"/>
</dbReference>
<dbReference type="SUPFAM" id="SSF51735">
    <property type="entry name" value="NAD(P)-binding Rossmann-fold domains"/>
    <property type="match status" value="1"/>
</dbReference>
<keyword evidence="1" id="KW-0560">Oxidoreductase</keyword>
<dbReference type="InterPro" id="IPR008927">
    <property type="entry name" value="6-PGluconate_DH-like_C_sf"/>
</dbReference>
<dbReference type="SUPFAM" id="SSF48179">
    <property type="entry name" value="6-phosphogluconate dehydrogenase C-terminal domain-like"/>
    <property type="match status" value="1"/>
</dbReference>
<evidence type="ECO:0000259" key="5">
    <source>
        <dbReference type="Pfam" id="PF14833"/>
    </source>
</evidence>
<dbReference type="InterPro" id="IPR002204">
    <property type="entry name" value="3-OH-isobutyrate_DH-rel_CS"/>
</dbReference>
<sequence>MSAPSTLRVGFIGLGNMGAPMARRLIDQGFTVRAFDANGDVTRSFGAAAATSAADAAAGADIIVTMLPNGAIVREAIAAAGELPSGTIVLDMSSADAAGTVRLGRELAERGIALVDSPVSGGVGLAAEGRLALMVGADDEAAVERVRPLLDALGARMIRTGALGTGHAAKAINNAIAAANIAIAAEGLVIAERFGLAPETLLDVVNSSTGRSGVSETIFKTQVLTGAYNQGFALALMAKDVGLAGDLARDLGLTLPQLRATEDGWNAARDALAAGADFTAYHQHIKAANASG</sequence>
<dbReference type="PANTHER" id="PTHR22981:SF7">
    <property type="entry name" value="3-HYDROXYISOBUTYRATE DEHYDROGENASE, MITOCHONDRIAL"/>
    <property type="match status" value="1"/>
</dbReference>
<dbReference type="PANTHER" id="PTHR22981">
    <property type="entry name" value="3-HYDROXYISOBUTYRATE DEHYDROGENASE-RELATED"/>
    <property type="match status" value="1"/>
</dbReference>
<dbReference type="GO" id="GO:0016054">
    <property type="term" value="P:organic acid catabolic process"/>
    <property type="evidence" value="ECO:0007669"/>
    <property type="project" value="UniProtKB-ARBA"/>
</dbReference>
<evidence type="ECO:0000259" key="4">
    <source>
        <dbReference type="Pfam" id="PF03446"/>
    </source>
</evidence>
<gene>
    <name evidence="6" type="ORF">DI544_11045</name>
</gene>
<comment type="caution">
    <text evidence="6">The sequence shown here is derived from an EMBL/GenBank/DDBJ whole genome shotgun (WGS) entry which is preliminary data.</text>
</comment>
<dbReference type="Pfam" id="PF03446">
    <property type="entry name" value="NAD_binding_2"/>
    <property type="match status" value="1"/>
</dbReference>
<dbReference type="GO" id="GO:0050661">
    <property type="term" value="F:NADP binding"/>
    <property type="evidence" value="ECO:0007669"/>
    <property type="project" value="InterPro"/>
</dbReference>
<evidence type="ECO:0000256" key="3">
    <source>
        <dbReference type="PIRSR" id="PIRSR000103-1"/>
    </source>
</evidence>
<dbReference type="InterPro" id="IPR013328">
    <property type="entry name" value="6PGD_dom2"/>
</dbReference>
<evidence type="ECO:0000256" key="1">
    <source>
        <dbReference type="ARBA" id="ARBA00023002"/>
    </source>
</evidence>
<dbReference type="Proteomes" id="UP000249229">
    <property type="component" value="Unassembled WGS sequence"/>
</dbReference>
<dbReference type="Gene3D" id="3.40.50.720">
    <property type="entry name" value="NAD(P)-binding Rossmann-like Domain"/>
    <property type="match status" value="1"/>
</dbReference>
<name>A0A2W5P9T0_9SPHN</name>
<dbReference type="PIRSF" id="PIRSF000103">
    <property type="entry name" value="HIBADH"/>
    <property type="match status" value="1"/>
</dbReference>
<dbReference type="InterPro" id="IPR015815">
    <property type="entry name" value="HIBADH-related"/>
</dbReference>
<dbReference type="InterPro" id="IPR029154">
    <property type="entry name" value="HIBADH-like_NADP-bd"/>
</dbReference>
<dbReference type="InterPro" id="IPR036291">
    <property type="entry name" value="NAD(P)-bd_dom_sf"/>
</dbReference>
<evidence type="ECO:0000313" key="6">
    <source>
        <dbReference type="EMBL" id="PZQ59655.1"/>
    </source>
</evidence>
<evidence type="ECO:0000256" key="2">
    <source>
        <dbReference type="ARBA" id="ARBA00023027"/>
    </source>
</evidence>
<dbReference type="Gene3D" id="1.10.1040.10">
    <property type="entry name" value="N-(1-d-carboxylethyl)-l-norvaline Dehydrogenase, domain 2"/>
    <property type="match status" value="1"/>
</dbReference>
<dbReference type="Pfam" id="PF14833">
    <property type="entry name" value="NAD_binding_11"/>
    <property type="match status" value="1"/>
</dbReference>
<keyword evidence="2" id="KW-0520">NAD</keyword>
<dbReference type="GO" id="GO:0016616">
    <property type="term" value="F:oxidoreductase activity, acting on the CH-OH group of donors, NAD or NADP as acceptor"/>
    <property type="evidence" value="ECO:0007669"/>
    <property type="project" value="TreeGrafter"/>
</dbReference>
<dbReference type="AlphaFoldDB" id="A0A2W5P9T0"/>
<dbReference type="EMBL" id="QFQI01000008">
    <property type="protein sequence ID" value="PZQ59655.1"/>
    <property type="molecule type" value="Genomic_DNA"/>
</dbReference>
<protein>
    <submittedName>
        <fullName evidence="6">2-hydroxy-3-oxopropionate reductase</fullName>
    </submittedName>
</protein>
<feature type="domain" description="3-hydroxyisobutyrate dehydrogenase-like NAD-binding" evidence="5">
    <location>
        <begin position="164"/>
        <end position="282"/>
    </location>
</feature>
<dbReference type="InterPro" id="IPR006115">
    <property type="entry name" value="6PGDH_NADP-bd"/>
</dbReference>
<proteinExistence type="predicted"/>